<dbReference type="EMBL" id="JARKIB010000108">
    <property type="protein sequence ID" value="KAJ7739196.1"/>
    <property type="molecule type" value="Genomic_DNA"/>
</dbReference>
<evidence type="ECO:0000313" key="2">
    <source>
        <dbReference type="EMBL" id="KAJ7739196.1"/>
    </source>
</evidence>
<evidence type="ECO:0000259" key="1">
    <source>
        <dbReference type="Pfam" id="PF18718"/>
    </source>
</evidence>
<proteinExistence type="predicted"/>
<accession>A0AAD7IB92</accession>
<dbReference type="InterPro" id="IPR041539">
    <property type="entry name" value="CxC5"/>
</dbReference>
<keyword evidence="3" id="KW-1185">Reference proteome</keyword>
<gene>
    <name evidence="2" type="ORF">B0H16DRAFT_1891141</name>
</gene>
<name>A0AAD7IB92_9AGAR</name>
<organism evidence="2 3">
    <name type="scientific">Mycena metata</name>
    <dbReference type="NCBI Taxonomy" id="1033252"/>
    <lineage>
        <taxon>Eukaryota</taxon>
        <taxon>Fungi</taxon>
        <taxon>Dikarya</taxon>
        <taxon>Basidiomycota</taxon>
        <taxon>Agaricomycotina</taxon>
        <taxon>Agaricomycetes</taxon>
        <taxon>Agaricomycetidae</taxon>
        <taxon>Agaricales</taxon>
        <taxon>Marasmiineae</taxon>
        <taxon>Mycenaceae</taxon>
        <taxon>Mycena</taxon>
    </lineage>
</organism>
<dbReference type="Proteomes" id="UP001215598">
    <property type="component" value="Unassembled WGS sequence"/>
</dbReference>
<reference evidence="2" key="1">
    <citation type="submission" date="2023-03" db="EMBL/GenBank/DDBJ databases">
        <title>Massive genome expansion in bonnet fungi (Mycena s.s.) driven by repeated elements and novel gene families across ecological guilds.</title>
        <authorList>
            <consortium name="Lawrence Berkeley National Laboratory"/>
            <person name="Harder C.B."/>
            <person name="Miyauchi S."/>
            <person name="Viragh M."/>
            <person name="Kuo A."/>
            <person name="Thoen E."/>
            <person name="Andreopoulos B."/>
            <person name="Lu D."/>
            <person name="Skrede I."/>
            <person name="Drula E."/>
            <person name="Henrissat B."/>
            <person name="Morin E."/>
            <person name="Kohler A."/>
            <person name="Barry K."/>
            <person name="LaButti K."/>
            <person name="Morin E."/>
            <person name="Salamov A."/>
            <person name="Lipzen A."/>
            <person name="Mereny Z."/>
            <person name="Hegedus B."/>
            <person name="Baldrian P."/>
            <person name="Stursova M."/>
            <person name="Weitz H."/>
            <person name="Taylor A."/>
            <person name="Grigoriev I.V."/>
            <person name="Nagy L.G."/>
            <person name="Martin F."/>
            <person name="Kauserud H."/>
        </authorList>
    </citation>
    <scope>NUCLEOTIDE SEQUENCE</scope>
    <source>
        <strain evidence="2">CBHHK182m</strain>
    </source>
</reference>
<dbReference type="AlphaFoldDB" id="A0AAD7IB92"/>
<feature type="domain" description="CxC5 like cysteine cluster associated with KDZ" evidence="1">
    <location>
        <begin position="74"/>
        <end position="151"/>
    </location>
</feature>
<dbReference type="Pfam" id="PF18718">
    <property type="entry name" value="CxC5"/>
    <property type="match status" value="1"/>
</dbReference>
<evidence type="ECO:0000313" key="3">
    <source>
        <dbReference type="Proteomes" id="UP001215598"/>
    </source>
</evidence>
<comment type="caution">
    <text evidence="2">The sequence shown here is derived from an EMBL/GenBank/DDBJ whole genome shotgun (WGS) entry which is preliminary data.</text>
</comment>
<protein>
    <recommendedName>
        <fullName evidence="1">CxC5 like cysteine cluster associated with KDZ domain-containing protein</fullName>
    </recommendedName>
</protein>
<sequence length="351" mass="40179">MASRQAPDEIPGKIRDFLSAATDMPLDFVDGCWKAFANLIWEYDDGKTKGADAEAFKKHGLDHLFCNGLVTVLRVLPPYSSVQYTLSDGACATFANHLSCSECKARYYPNYMVRNGIRNYYEHIPKDIQVCEHQYVERTVLNLFINLMLISLRQPDDIPEHLDWADKSFQLRPEHVWDGFIITTLLEDYTARGEILRVPHTGDQRDRFTQAMEERNARIQLRGQPEWGHYCTRSLRVWDDGRKSMSLLSTELPSGIHAAVSCTAQYLSPITDTDSARTMPLDIKFALLRVVRPPRRIRYSTQRRCTRSAAFGFSVQTGQSEVDPTSKHCCRNHPAAMTIRISAYARTCKLY</sequence>